<gene>
    <name evidence="2" type="ORF">SCF082_LOCUS32008</name>
</gene>
<sequence>MLALAPGTGQLVRDHVGLLPVDHALLNGHRSAAAVALRGVPLEELNVLSLLLLPLLLQTGNLDPPQQASLDAGLRAAAAGGREPAVRLLLEHSAAPDTMQEDGATALMLACRPGHLPVVRRLLTARASPNGVA</sequence>
<keyword evidence="2" id="KW-0371">Homeobox</keyword>
<dbReference type="Gene3D" id="1.25.40.20">
    <property type="entry name" value="Ankyrin repeat-containing domain"/>
    <property type="match status" value="1"/>
</dbReference>
<dbReference type="EMBL" id="CAXAMM010027502">
    <property type="protein sequence ID" value="CAK9060948.1"/>
    <property type="molecule type" value="Genomic_DNA"/>
</dbReference>
<accession>A0ABP0NBZ8</accession>
<dbReference type="PROSITE" id="PS50297">
    <property type="entry name" value="ANK_REP_REGION"/>
    <property type="match status" value="1"/>
</dbReference>
<keyword evidence="2" id="KW-0238">DNA-binding</keyword>
<reference evidence="2 3" key="1">
    <citation type="submission" date="2024-02" db="EMBL/GenBank/DDBJ databases">
        <authorList>
            <person name="Chen Y."/>
            <person name="Shah S."/>
            <person name="Dougan E. K."/>
            <person name="Thang M."/>
            <person name="Chan C."/>
        </authorList>
    </citation>
    <scope>NUCLEOTIDE SEQUENCE [LARGE SCALE GENOMIC DNA]</scope>
</reference>
<evidence type="ECO:0000256" key="1">
    <source>
        <dbReference type="PROSITE-ProRule" id="PRU00023"/>
    </source>
</evidence>
<dbReference type="Pfam" id="PF12796">
    <property type="entry name" value="Ank_2"/>
    <property type="match status" value="1"/>
</dbReference>
<dbReference type="PROSITE" id="PS50088">
    <property type="entry name" value="ANK_REPEAT"/>
    <property type="match status" value="1"/>
</dbReference>
<protein>
    <submittedName>
        <fullName evidence="2">Homeobox protein Wariai (Homeobox protein 1) (DdHbx-1)</fullName>
    </submittedName>
</protein>
<feature type="repeat" description="ANK" evidence="1">
    <location>
        <begin position="102"/>
        <end position="133"/>
    </location>
</feature>
<evidence type="ECO:0000313" key="2">
    <source>
        <dbReference type="EMBL" id="CAK9060948.1"/>
    </source>
</evidence>
<organism evidence="2 3">
    <name type="scientific">Durusdinium trenchii</name>
    <dbReference type="NCBI Taxonomy" id="1381693"/>
    <lineage>
        <taxon>Eukaryota</taxon>
        <taxon>Sar</taxon>
        <taxon>Alveolata</taxon>
        <taxon>Dinophyceae</taxon>
        <taxon>Suessiales</taxon>
        <taxon>Symbiodiniaceae</taxon>
        <taxon>Durusdinium</taxon>
    </lineage>
</organism>
<dbReference type="SUPFAM" id="SSF48403">
    <property type="entry name" value="Ankyrin repeat"/>
    <property type="match status" value="1"/>
</dbReference>
<proteinExistence type="predicted"/>
<evidence type="ECO:0000313" key="3">
    <source>
        <dbReference type="Proteomes" id="UP001642464"/>
    </source>
</evidence>
<keyword evidence="3" id="KW-1185">Reference proteome</keyword>
<dbReference type="GO" id="GO:0003677">
    <property type="term" value="F:DNA binding"/>
    <property type="evidence" value="ECO:0007669"/>
    <property type="project" value="UniProtKB-KW"/>
</dbReference>
<dbReference type="Proteomes" id="UP001642464">
    <property type="component" value="Unassembled WGS sequence"/>
</dbReference>
<keyword evidence="1" id="KW-0040">ANK repeat</keyword>
<feature type="non-terminal residue" evidence="2">
    <location>
        <position position="133"/>
    </location>
</feature>
<dbReference type="InterPro" id="IPR036770">
    <property type="entry name" value="Ankyrin_rpt-contain_sf"/>
</dbReference>
<name>A0ABP0NBZ8_9DINO</name>
<comment type="caution">
    <text evidence="2">The sequence shown here is derived from an EMBL/GenBank/DDBJ whole genome shotgun (WGS) entry which is preliminary data.</text>
</comment>
<dbReference type="InterPro" id="IPR002110">
    <property type="entry name" value="Ankyrin_rpt"/>
</dbReference>